<evidence type="ECO:0000313" key="7">
    <source>
        <dbReference type="EMBL" id="OWJ64269.1"/>
    </source>
</evidence>
<feature type="transmembrane region" description="Helical" evidence="5">
    <location>
        <begin position="125"/>
        <end position="145"/>
    </location>
</feature>
<feature type="transmembrane region" description="Helical" evidence="5">
    <location>
        <begin position="12"/>
        <end position="38"/>
    </location>
</feature>
<evidence type="ECO:0000259" key="6">
    <source>
        <dbReference type="Pfam" id="PF00324"/>
    </source>
</evidence>
<gene>
    <name evidence="7" type="ORF">BWR60_25555</name>
</gene>
<dbReference type="InterPro" id="IPR004841">
    <property type="entry name" value="AA-permease/SLC12A_dom"/>
</dbReference>
<proteinExistence type="predicted"/>
<evidence type="ECO:0000256" key="2">
    <source>
        <dbReference type="ARBA" id="ARBA00022692"/>
    </source>
</evidence>
<dbReference type="RefSeq" id="WP_088154273.1">
    <property type="nucleotide sequence ID" value="NZ_NHON01000063.1"/>
</dbReference>
<evidence type="ECO:0000256" key="3">
    <source>
        <dbReference type="ARBA" id="ARBA00022989"/>
    </source>
</evidence>
<feature type="transmembrane region" description="Helical" evidence="5">
    <location>
        <begin position="44"/>
        <end position="63"/>
    </location>
</feature>
<feature type="transmembrane region" description="Helical" evidence="5">
    <location>
        <begin position="277"/>
        <end position="297"/>
    </location>
</feature>
<keyword evidence="8" id="KW-1185">Reference proteome</keyword>
<reference evidence="8" key="1">
    <citation type="submission" date="2017-05" db="EMBL/GenBank/DDBJ databases">
        <authorList>
            <person name="Macchi M."/>
            <person name="Festa S."/>
            <person name="Coppotelli B.M."/>
            <person name="Morelli I.S."/>
        </authorList>
    </citation>
    <scope>NUCLEOTIDE SEQUENCE [LARGE SCALE GENOMIC DNA]</scope>
    <source>
        <strain evidence="8">I</strain>
    </source>
</reference>
<dbReference type="EMBL" id="NHON01000063">
    <property type="protein sequence ID" value="OWJ64269.1"/>
    <property type="molecule type" value="Genomic_DNA"/>
</dbReference>
<feature type="transmembrane region" description="Helical" evidence="5">
    <location>
        <begin position="193"/>
        <end position="211"/>
    </location>
</feature>
<feature type="transmembrane region" description="Helical" evidence="5">
    <location>
        <begin position="318"/>
        <end position="342"/>
    </location>
</feature>
<protein>
    <submittedName>
        <fullName evidence="7">Amino acid permease</fullName>
    </submittedName>
</protein>
<dbReference type="AlphaFoldDB" id="A0A211ZG59"/>
<dbReference type="GO" id="GO:0016020">
    <property type="term" value="C:membrane"/>
    <property type="evidence" value="ECO:0007669"/>
    <property type="project" value="UniProtKB-SubCell"/>
</dbReference>
<dbReference type="PANTHER" id="PTHR42770:SF8">
    <property type="entry name" value="PUTRESCINE IMPORTER PUUP"/>
    <property type="match status" value="1"/>
</dbReference>
<dbReference type="PANTHER" id="PTHR42770">
    <property type="entry name" value="AMINO ACID TRANSPORTER-RELATED"/>
    <property type="match status" value="1"/>
</dbReference>
<keyword evidence="4 5" id="KW-0472">Membrane</keyword>
<feature type="transmembrane region" description="Helical" evidence="5">
    <location>
        <begin position="411"/>
        <end position="429"/>
    </location>
</feature>
<keyword evidence="2 5" id="KW-0812">Transmembrane</keyword>
<dbReference type="Pfam" id="PF00324">
    <property type="entry name" value="AA_permease"/>
    <property type="match status" value="1"/>
</dbReference>
<accession>A0A211ZG59</accession>
<evidence type="ECO:0000256" key="1">
    <source>
        <dbReference type="ARBA" id="ARBA00004141"/>
    </source>
</evidence>
<dbReference type="Proteomes" id="UP000196655">
    <property type="component" value="Unassembled WGS sequence"/>
</dbReference>
<evidence type="ECO:0000313" key="8">
    <source>
        <dbReference type="Proteomes" id="UP000196655"/>
    </source>
</evidence>
<evidence type="ECO:0000256" key="4">
    <source>
        <dbReference type="ARBA" id="ARBA00023136"/>
    </source>
</evidence>
<dbReference type="Gene3D" id="1.20.1740.10">
    <property type="entry name" value="Amino acid/polyamine transporter I"/>
    <property type="match status" value="1"/>
</dbReference>
<name>A0A211ZG59_9PROT</name>
<keyword evidence="3 5" id="KW-1133">Transmembrane helix</keyword>
<sequence>MTDQPIGLTRTLRLPSVVLFGLAYMTPMIVFGTFGILAQKTGGAVPTAYLVALVAVLLTAWSYGRMAASYPVAGSAYTYTRRAFGGHAGFLVGWAILLDYFFLPMAIWLIGAAYLSAAFPDVPQWVWILAFIGVTSAINIIGIRLANGVNIVLMLVQFAVLAAFVALCVRYALAGPEARPLFSADPFTGNGGALPAYLAGAAIAAYSFLGFDAVTTLTEETVDPARTIPKAIMLIALLGGGIFILAAYFTQLAFPGGEVANVDSAAFDIAKAIGGDVFVMLFLAGLIVAQFASGLSAQASVGRLLLAMGRDDVLPKSAFGYVHPILRTPVFNIALAGAVALAALKLDVTTSTSFINFGAFVAFIFVNLSVIKLLWLRAPEQSLGTVIGALVVPVMGALANLWLLVSLDEHAKLLGLVWLAVGIVYLAWLTRMFSRQPPETQFREAGDAPIPTVPPGTR</sequence>
<feature type="domain" description="Amino acid permease/ SLC12A" evidence="6">
    <location>
        <begin position="17"/>
        <end position="366"/>
    </location>
</feature>
<feature type="transmembrane region" description="Helical" evidence="5">
    <location>
        <begin position="152"/>
        <end position="173"/>
    </location>
</feature>
<feature type="transmembrane region" description="Helical" evidence="5">
    <location>
        <begin position="84"/>
        <end position="113"/>
    </location>
</feature>
<dbReference type="OrthoDB" id="9804700at2"/>
<comment type="subcellular location">
    <subcellularLocation>
        <location evidence="1">Membrane</location>
        <topology evidence="1">Multi-pass membrane protein</topology>
    </subcellularLocation>
</comment>
<organism evidence="7 8">
    <name type="scientific">Inquilinus limosus</name>
    <dbReference type="NCBI Taxonomy" id="171674"/>
    <lineage>
        <taxon>Bacteria</taxon>
        <taxon>Pseudomonadati</taxon>
        <taxon>Pseudomonadota</taxon>
        <taxon>Alphaproteobacteria</taxon>
        <taxon>Rhodospirillales</taxon>
        <taxon>Rhodospirillaceae</taxon>
        <taxon>Inquilinus</taxon>
    </lineage>
</organism>
<dbReference type="GO" id="GO:0055085">
    <property type="term" value="P:transmembrane transport"/>
    <property type="evidence" value="ECO:0007669"/>
    <property type="project" value="InterPro"/>
</dbReference>
<feature type="transmembrane region" description="Helical" evidence="5">
    <location>
        <begin position="231"/>
        <end position="249"/>
    </location>
</feature>
<dbReference type="PIRSF" id="PIRSF006060">
    <property type="entry name" value="AA_transporter"/>
    <property type="match status" value="1"/>
</dbReference>
<dbReference type="InterPro" id="IPR050367">
    <property type="entry name" value="APC_superfamily"/>
</dbReference>
<evidence type="ECO:0000256" key="5">
    <source>
        <dbReference type="SAM" id="Phobius"/>
    </source>
</evidence>
<comment type="caution">
    <text evidence="7">The sequence shown here is derived from an EMBL/GenBank/DDBJ whole genome shotgun (WGS) entry which is preliminary data.</text>
</comment>
<feature type="transmembrane region" description="Helical" evidence="5">
    <location>
        <begin position="354"/>
        <end position="376"/>
    </location>
</feature>
<feature type="transmembrane region" description="Helical" evidence="5">
    <location>
        <begin position="383"/>
        <end position="405"/>
    </location>
</feature>